<proteinExistence type="predicted"/>
<dbReference type="SUPFAM" id="SSF53756">
    <property type="entry name" value="UDP-Glycosyltransferase/glycogen phosphorylase"/>
    <property type="match status" value="1"/>
</dbReference>
<dbReference type="Proteomes" id="UP000282892">
    <property type="component" value="Chromosome"/>
</dbReference>
<dbReference type="Gene3D" id="3.40.50.2000">
    <property type="entry name" value="Glycogen Phosphorylase B"/>
    <property type="match status" value="2"/>
</dbReference>
<protein>
    <submittedName>
        <fullName evidence="3">Glycosyl transferase</fullName>
    </submittedName>
</protein>
<dbReference type="PANTHER" id="PTHR45947:SF3">
    <property type="entry name" value="SULFOQUINOVOSYL TRANSFERASE SQD2"/>
    <property type="match status" value="1"/>
</dbReference>
<dbReference type="RefSeq" id="WP_127489681.1">
    <property type="nucleotide sequence ID" value="NZ_CP022572.1"/>
</dbReference>
<accession>A0A3Q9QSD9</accession>
<reference evidence="3 4" key="1">
    <citation type="submission" date="2017-07" db="EMBL/GenBank/DDBJ databases">
        <title>The complete genome sequence of Bacillus mesonae strain H20-5, an efficient strain improving plant abiotic stress resistance.</title>
        <authorList>
            <person name="Kim S.Y."/>
            <person name="Song H."/>
            <person name="Sang M.K."/>
            <person name="Weon H.-Y."/>
            <person name="Song J."/>
        </authorList>
    </citation>
    <scope>NUCLEOTIDE SEQUENCE [LARGE SCALE GENOMIC DNA]</scope>
    <source>
        <strain evidence="3 4">H20-5</strain>
    </source>
</reference>
<evidence type="ECO:0000313" key="3">
    <source>
        <dbReference type="EMBL" id="AZU60529.1"/>
    </source>
</evidence>
<dbReference type="OrthoDB" id="9802525at2"/>
<evidence type="ECO:0000313" key="4">
    <source>
        <dbReference type="Proteomes" id="UP000282892"/>
    </source>
</evidence>
<dbReference type="Pfam" id="PF00534">
    <property type="entry name" value="Glycos_transf_1"/>
    <property type="match status" value="1"/>
</dbReference>
<feature type="domain" description="Glycosyl transferase family 1" evidence="1">
    <location>
        <begin position="187"/>
        <end position="349"/>
    </location>
</feature>
<dbReference type="CDD" id="cd03814">
    <property type="entry name" value="GT4-like"/>
    <property type="match status" value="1"/>
</dbReference>
<dbReference type="InterPro" id="IPR001296">
    <property type="entry name" value="Glyco_trans_1"/>
</dbReference>
<evidence type="ECO:0000259" key="2">
    <source>
        <dbReference type="Pfam" id="PF13439"/>
    </source>
</evidence>
<keyword evidence="3" id="KW-0808">Transferase</keyword>
<dbReference type="KEGG" id="nmk:CHR53_04200"/>
<organism evidence="3 4">
    <name type="scientific">Neobacillus mesonae</name>
    <dbReference type="NCBI Taxonomy" id="1193713"/>
    <lineage>
        <taxon>Bacteria</taxon>
        <taxon>Bacillati</taxon>
        <taxon>Bacillota</taxon>
        <taxon>Bacilli</taxon>
        <taxon>Bacillales</taxon>
        <taxon>Bacillaceae</taxon>
        <taxon>Neobacillus</taxon>
    </lineage>
</organism>
<evidence type="ECO:0000259" key="1">
    <source>
        <dbReference type="Pfam" id="PF00534"/>
    </source>
</evidence>
<feature type="domain" description="Glycosyltransferase subfamily 4-like N-terminal" evidence="2">
    <location>
        <begin position="14"/>
        <end position="178"/>
    </location>
</feature>
<name>A0A3Q9QSD9_9BACI</name>
<dbReference type="PANTHER" id="PTHR45947">
    <property type="entry name" value="SULFOQUINOVOSYL TRANSFERASE SQD2"/>
    <property type="match status" value="1"/>
</dbReference>
<sequence length="380" mass="43461">MKIAIFTDTFYPDINGVARTLKHFTNYLEKQNISYKVFAPNSDSNEYISTNIRRFKSWSFFLYPECRLALPNIFRMKAELEAFSPDIIHVATPFNMGLCGIYLSKKLSIPLVGSYHTDFDYYLQFYDLQFLSSILWKYMKWFHKPFKKIFVPSHETLTQLTRHGFANLEIWPHGVDCELFHPYYDQESVREKRSITKKYLLTFVGRLAPEKDVKTLMSVANALPAEVSKQVQWLIVGDGPLRDEMQAQSSSNMIFTGYITGTELAEIYSASDVFVFPSPTETFGNVVIEALASGTPAITANSGGVKNIIKHGETGFLCETGNAAEFKDAIINLINNDSLRKQIGREARDYALTQNWDTIFDHLLWQYQAVLEGTTIQKFA</sequence>
<dbReference type="AlphaFoldDB" id="A0A3Q9QSD9"/>
<gene>
    <name evidence="3" type="ORF">CHR53_04200</name>
</gene>
<keyword evidence="4" id="KW-1185">Reference proteome</keyword>
<dbReference type="EMBL" id="CP022572">
    <property type="protein sequence ID" value="AZU60529.1"/>
    <property type="molecule type" value="Genomic_DNA"/>
</dbReference>
<dbReference type="Pfam" id="PF13439">
    <property type="entry name" value="Glyco_transf_4"/>
    <property type="match status" value="1"/>
</dbReference>
<dbReference type="InterPro" id="IPR028098">
    <property type="entry name" value="Glyco_trans_4-like_N"/>
</dbReference>
<dbReference type="GO" id="GO:0016758">
    <property type="term" value="F:hexosyltransferase activity"/>
    <property type="evidence" value="ECO:0007669"/>
    <property type="project" value="TreeGrafter"/>
</dbReference>
<dbReference type="InterPro" id="IPR050194">
    <property type="entry name" value="Glycosyltransferase_grp1"/>
</dbReference>
<dbReference type="STRING" id="1193713.GCA_001636315_03363"/>